<feature type="compositionally biased region" description="Basic and acidic residues" evidence="1">
    <location>
        <begin position="136"/>
        <end position="148"/>
    </location>
</feature>
<gene>
    <name evidence="2" type="ORF">UX05_C0003G0047</name>
</gene>
<organism evidence="2 3">
    <name type="scientific">Candidatus Amesbacteria bacterium GW2011_GWC2_45_19</name>
    <dbReference type="NCBI Taxonomy" id="1618366"/>
    <lineage>
        <taxon>Bacteria</taxon>
        <taxon>Candidatus Amesiibacteriota</taxon>
    </lineage>
</organism>
<evidence type="ECO:0000256" key="1">
    <source>
        <dbReference type="SAM" id="MobiDB-lite"/>
    </source>
</evidence>
<dbReference type="AlphaFoldDB" id="A0A0G1PCS3"/>
<dbReference type="Proteomes" id="UP000034264">
    <property type="component" value="Unassembled WGS sequence"/>
</dbReference>
<proteinExistence type="predicted"/>
<comment type="caution">
    <text evidence="2">The sequence shown here is derived from an EMBL/GenBank/DDBJ whole genome shotgun (WGS) entry which is preliminary data.</text>
</comment>
<name>A0A0G1PCS3_9BACT</name>
<evidence type="ECO:0000313" key="2">
    <source>
        <dbReference type="EMBL" id="KKU03208.1"/>
    </source>
</evidence>
<feature type="compositionally biased region" description="Basic residues" evidence="1">
    <location>
        <begin position="119"/>
        <end position="130"/>
    </location>
</feature>
<feature type="region of interest" description="Disordered" evidence="1">
    <location>
        <begin position="117"/>
        <end position="161"/>
    </location>
</feature>
<evidence type="ECO:0000313" key="3">
    <source>
        <dbReference type="Proteomes" id="UP000034264"/>
    </source>
</evidence>
<dbReference type="EMBL" id="LCKS01000003">
    <property type="protein sequence ID" value="KKU03208.1"/>
    <property type="molecule type" value="Genomic_DNA"/>
</dbReference>
<reference evidence="2 3" key="1">
    <citation type="journal article" date="2015" name="Nature">
        <title>rRNA introns, odd ribosomes, and small enigmatic genomes across a large radiation of phyla.</title>
        <authorList>
            <person name="Brown C.T."/>
            <person name="Hug L.A."/>
            <person name="Thomas B.C."/>
            <person name="Sharon I."/>
            <person name="Castelle C.J."/>
            <person name="Singh A."/>
            <person name="Wilkins M.J."/>
            <person name="Williams K.H."/>
            <person name="Banfield J.F."/>
        </authorList>
    </citation>
    <scope>NUCLEOTIDE SEQUENCE [LARGE SCALE GENOMIC DNA]</scope>
</reference>
<sequence>MSSLSEHERNRAFKREFYARQAAEEAARKLKAERANATHGEVREQNEAFAHAMGVTREEFHKTLSTHAALGLEALHLMGQDPKVTTVKEAIRILYEEAGHKANKLVSGLQALGSERKLTKTRRKKRKTKGRIIEMANRRRQEKERQKAADSAFEALVREQK</sequence>
<protein>
    <submittedName>
        <fullName evidence="2">Uncharacterized protein</fullName>
    </submittedName>
</protein>
<accession>A0A0G1PCS3</accession>